<dbReference type="EMBL" id="OC856818">
    <property type="protein sequence ID" value="CAD7624310.1"/>
    <property type="molecule type" value="Genomic_DNA"/>
</dbReference>
<gene>
    <name evidence="2" type="ORF">OSB1V03_LOCUS4755</name>
    <name evidence="3" type="ORF">OSB1V03_LOCUS8091</name>
</gene>
<feature type="transmembrane region" description="Helical" evidence="1">
    <location>
        <begin position="52"/>
        <end position="71"/>
    </location>
</feature>
<evidence type="ECO:0000313" key="4">
    <source>
        <dbReference type="Proteomes" id="UP000759131"/>
    </source>
</evidence>
<evidence type="ECO:0000313" key="3">
    <source>
        <dbReference type="EMBL" id="CAD7627666.1"/>
    </source>
</evidence>
<dbReference type="GO" id="GO:0006874">
    <property type="term" value="P:intracellular calcium ion homeostasis"/>
    <property type="evidence" value="ECO:0007669"/>
    <property type="project" value="TreeGrafter"/>
</dbReference>
<feature type="transmembrane region" description="Helical" evidence="1">
    <location>
        <begin position="12"/>
        <end position="32"/>
    </location>
</feature>
<accession>A0A7R9Q1A3</accession>
<feature type="transmembrane region" description="Helical" evidence="1">
    <location>
        <begin position="118"/>
        <end position="134"/>
    </location>
</feature>
<protein>
    <recommendedName>
        <fullName evidence="5">Transmembrane protein 203</fullName>
    </recommendedName>
</protein>
<dbReference type="EMBL" id="CAJPIZ010004929">
    <property type="protein sequence ID" value="CAG2108096.1"/>
    <property type="molecule type" value="Genomic_DNA"/>
</dbReference>
<dbReference type="GO" id="GO:0005783">
    <property type="term" value="C:endoplasmic reticulum"/>
    <property type="evidence" value="ECO:0007669"/>
    <property type="project" value="TreeGrafter"/>
</dbReference>
<reference evidence="3" key="1">
    <citation type="submission" date="2020-11" db="EMBL/GenBank/DDBJ databases">
        <authorList>
            <person name="Tran Van P."/>
        </authorList>
    </citation>
    <scope>NUCLEOTIDE SEQUENCE</scope>
</reference>
<dbReference type="AlphaFoldDB" id="A0A7R9Q1A3"/>
<proteinExistence type="predicted"/>
<keyword evidence="1" id="KW-0472">Membrane</keyword>
<dbReference type="OrthoDB" id="6234541at2759"/>
<feature type="transmembrane region" description="Helical" evidence="1">
    <location>
        <begin position="83"/>
        <end position="103"/>
    </location>
</feature>
<sequence>MILSFDEIIKWFGVTVFEIFMILVSILIYTILLTLKCDTELGGEWMGWWTVHSPLFMCDALLSYFCIIVFIRQYLDGKYKMALFRAVWSFNQILLLFLSKLLLCFKLEGQKHMTHSEILSPLFILLILLLIRACRLH</sequence>
<evidence type="ECO:0000256" key="1">
    <source>
        <dbReference type="SAM" id="Phobius"/>
    </source>
</evidence>
<dbReference type="EMBL" id="CAJPIZ010002243">
    <property type="protein sequence ID" value="CAG2104740.1"/>
    <property type="molecule type" value="Genomic_DNA"/>
</dbReference>
<evidence type="ECO:0000313" key="2">
    <source>
        <dbReference type="EMBL" id="CAD7624310.1"/>
    </source>
</evidence>
<dbReference type="InterPro" id="IPR019396">
    <property type="entry name" value="TM_Fragile-X-F-assoc"/>
</dbReference>
<dbReference type="PANTHER" id="PTHR13568:SF9">
    <property type="entry name" value="TRANSMEMBRANE PROTEIN 203"/>
    <property type="match status" value="1"/>
</dbReference>
<dbReference type="PANTHER" id="PTHR13568">
    <property type="entry name" value="FAM11A, B PROTEIN"/>
    <property type="match status" value="1"/>
</dbReference>
<keyword evidence="4" id="KW-1185">Reference proteome</keyword>
<dbReference type="EMBL" id="OC859504">
    <property type="protein sequence ID" value="CAD7627666.1"/>
    <property type="molecule type" value="Genomic_DNA"/>
</dbReference>
<dbReference type="Proteomes" id="UP000759131">
    <property type="component" value="Unassembled WGS sequence"/>
</dbReference>
<keyword evidence="1" id="KW-1133">Transmembrane helix</keyword>
<name>A0A7R9Q1A3_9ACAR</name>
<organism evidence="3">
    <name type="scientific">Medioppia subpectinata</name>
    <dbReference type="NCBI Taxonomy" id="1979941"/>
    <lineage>
        <taxon>Eukaryota</taxon>
        <taxon>Metazoa</taxon>
        <taxon>Ecdysozoa</taxon>
        <taxon>Arthropoda</taxon>
        <taxon>Chelicerata</taxon>
        <taxon>Arachnida</taxon>
        <taxon>Acari</taxon>
        <taxon>Acariformes</taxon>
        <taxon>Sarcoptiformes</taxon>
        <taxon>Oribatida</taxon>
        <taxon>Brachypylina</taxon>
        <taxon>Oppioidea</taxon>
        <taxon>Oppiidae</taxon>
        <taxon>Medioppia</taxon>
    </lineage>
</organism>
<evidence type="ECO:0008006" key="5">
    <source>
        <dbReference type="Google" id="ProtNLM"/>
    </source>
</evidence>
<keyword evidence="1" id="KW-0812">Transmembrane</keyword>